<comment type="caution">
    <text evidence="1">The sequence shown here is derived from an EMBL/GenBank/DDBJ whole genome shotgun (WGS) entry which is preliminary data.</text>
</comment>
<evidence type="ECO:0000313" key="2">
    <source>
        <dbReference type="Proteomes" id="UP000076552"/>
    </source>
</evidence>
<gene>
    <name evidence="1" type="ORF">CT0861_07970</name>
</gene>
<dbReference type="Proteomes" id="UP000076552">
    <property type="component" value="Unassembled WGS sequence"/>
</dbReference>
<accession>A0A166VKF5</accession>
<dbReference type="STRING" id="708197.A0A166VKF5"/>
<reference evidence="1 2" key="1">
    <citation type="submission" date="2015-06" db="EMBL/GenBank/DDBJ databases">
        <title>Survival trade-offs in plant roots during colonization by closely related pathogenic and mutualistic fungi.</title>
        <authorList>
            <person name="Hacquard S."/>
            <person name="Kracher B."/>
            <person name="Hiruma K."/>
            <person name="Weinman A."/>
            <person name="Muench P."/>
            <person name="Garrido Oter R."/>
            <person name="Ver Loren van Themaat E."/>
            <person name="Dallerey J.-F."/>
            <person name="Damm U."/>
            <person name="Henrissat B."/>
            <person name="Lespinet O."/>
            <person name="Thon M."/>
            <person name="Kemen E."/>
            <person name="McHardy A.C."/>
            <person name="Schulze-Lefert P."/>
            <person name="O'Connell R.J."/>
        </authorList>
    </citation>
    <scope>NUCLEOTIDE SEQUENCE [LARGE SCALE GENOMIC DNA]</scope>
    <source>
        <strain evidence="1 2">0861</strain>
    </source>
</reference>
<dbReference type="AlphaFoldDB" id="A0A166VKF5"/>
<sequence>MLVSTKALTDDELVEQDKNRDTFKQAIGLKVSSPVEVGADSKMETTRGSDQNIDRSYKDSSNCVVFEAVGGNTILASNPSQWCPTVGNHVNWRVIE</sequence>
<proteinExistence type="predicted"/>
<name>A0A166VKF5_9PEZI</name>
<keyword evidence="2" id="KW-1185">Reference proteome</keyword>
<feature type="non-terminal residue" evidence="1">
    <location>
        <position position="96"/>
    </location>
</feature>
<evidence type="ECO:0000313" key="1">
    <source>
        <dbReference type="EMBL" id="KZL74676.1"/>
    </source>
</evidence>
<organism evidence="1 2">
    <name type="scientific">Colletotrichum tofieldiae</name>
    <dbReference type="NCBI Taxonomy" id="708197"/>
    <lineage>
        <taxon>Eukaryota</taxon>
        <taxon>Fungi</taxon>
        <taxon>Dikarya</taxon>
        <taxon>Ascomycota</taxon>
        <taxon>Pezizomycotina</taxon>
        <taxon>Sordariomycetes</taxon>
        <taxon>Hypocreomycetidae</taxon>
        <taxon>Glomerellales</taxon>
        <taxon>Glomerellaceae</taxon>
        <taxon>Colletotrichum</taxon>
        <taxon>Colletotrichum spaethianum species complex</taxon>
    </lineage>
</organism>
<protein>
    <submittedName>
        <fullName evidence="1">Membrane attack complex component perforin</fullName>
    </submittedName>
</protein>
<dbReference type="EMBL" id="LFIV01000030">
    <property type="protein sequence ID" value="KZL74676.1"/>
    <property type="molecule type" value="Genomic_DNA"/>
</dbReference>